<sequence length="173" mass="19144">MTSPESESLTSWTITHLTDLYSRPDTPEPTGEAQPHVDLTTQLNTTLDASLAPDAELWLNHRRVSRAEFAEFLGKGRGLTKKGEVECKSEDCIESLVEDGKPEEGSVVAGTATIVHTHPWRIRAAPAKTRVVVVFSAKIQKNPEPQIVQLFHTWASKPFPIVMPHRQVDADAL</sequence>
<keyword evidence="2" id="KW-1185">Reference proteome</keyword>
<accession>A0ABQ0MAE0</accession>
<evidence type="ECO:0000313" key="2">
    <source>
        <dbReference type="Proteomes" id="UP000815677"/>
    </source>
</evidence>
<reference evidence="1" key="1">
    <citation type="submission" date="2014-09" db="EMBL/GenBank/DDBJ databases">
        <title>Genome sequence of the luminous mushroom Mycena chlorophos for searching fungal bioluminescence genes.</title>
        <authorList>
            <person name="Tanaka Y."/>
            <person name="Kasuga D."/>
            <person name="Oba Y."/>
            <person name="Hase S."/>
            <person name="Sato K."/>
            <person name="Oba Y."/>
            <person name="Sakakibara Y."/>
        </authorList>
    </citation>
    <scope>NUCLEOTIDE SEQUENCE</scope>
</reference>
<dbReference type="EMBL" id="DF849818">
    <property type="protein sequence ID" value="GAT59096.1"/>
    <property type="molecule type" value="Genomic_DNA"/>
</dbReference>
<evidence type="ECO:0000313" key="1">
    <source>
        <dbReference type="EMBL" id="GAT59096.1"/>
    </source>
</evidence>
<name>A0ABQ0MAE0_MYCCL</name>
<protein>
    <submittedName>
        <fullName evidence="1">Uncharacterized protein</fullName>
    </submittedName>
</protein>
<dbReference type="Proteomes" id="UP000815677">
    <property type="component" value="Unassembled WGS sequence"/>
</dbReference>
<gene>
    <name evidence="1" type="ORF">MCHLO_15439</name>
</gene>
<proteinExistence type="predicted"/>
<organism evidence="1 2">
    <name type="scientific">Mycena chlorophos</name>
    <name type="common">Agaric fungus</name>
    <name type="synonym">Agaricus chlorophos</name>
    <dbReference type="NCBI Taxonomy" id="658473"/>
    <lineage>
        <taxon>Eukaryota</taxon>
        <taxon>Fungi</taxon>
        <taxon>Dikarya</taxon>
        <taxon>Basidiomycota</taxon>
        <taxon>Agaricomycotina</taxon>
        <taxon>Agaricomycetes</taxon>
        <taxon>Agaricomycetidae</taxon>
        <taxon>Agaricales</taxon>
        <taxon>Marasmiineae</taxon>
        <taxon>Mycenaceae</taxon>
        <taxon>Mycena</taxon>
    </lineage>
</organism>